<proteinExistence type="predicted"/>
<dbReference type="EMBL" id="JACGXA010000001">
    <property type="protein sequence ID" value="MBA8802636.1"/>
    <property type="molecule type" value="Genomic_DNA"/>
</dbReference>
<reference evidence="1 2" key="1">
    <citation type="submission" date="2020-07" db="EMBL/GenBank/DDBJ databases">
        <title>Sequencing the genomes of 1000 actinobacteria strains.</title>
        <authorList>
            <person name="Klenk H.-P."/>
        </authorList>
    </citation>
    <scope>NUCLEOTIDE SEQUENCE [LARGE SCALE GENOMIC DNA]</scope>
    <source>
        <strain evidence="1 2">DSM 21349</strain>
    </source>
</reference>
<accession>A0A7W3IXW5</accession>
<organism evidence="1 2">
    <name type="scientific">Nocardioides ginsengisegetis</name>
    <dbReference type="NCBI Taxonomy" id="661491"/>
    <lineage>
        <taxon>Bacteria</taxon>
        <taxon>Bacillati</taxon>
        <taxon>Actinomycetota</taxon>
        <taxon>Actinomycetes</taxon>
        <taxon>Propionibacteriales</taxon>
        <taxon>Nocardioidaceae</taxon>
        <taxon>Nocardioides</taxon>
    </lineage>
</organism>
<name>A0A7W3IXW5_9ACTN</name>
<protein>
    <submittedName>
        <fullName evidence="1">Uncharacterized protein</fullName>
    </submittedName>
</protein>
<keyword evidence="2" id="KW-1185">Reference proteome</keyword>
<gene>
    <name evidence="1" type="ORF">FB382_000927</name>
</gene>
<evidence type="ECO:0000313" key="1">
    <source>
        <dbReference type="EMBL" id="MBA8802636.1"/>
    </source>
</evidence>
<sequence length="184" mass="19093">MLRRSALLLAVLALLLVGGGVAVARSAPSLETGGPTAVSGTEATSVFTIAGRTIRQIRYADGGTLRYTFGLTNTGHLPLTVRGLADDQPSTRLFTYTGLTGPDGAGDVHLGPGETARLTLALRMGGCESLSARAGAFVTEVVLRTEQAGVFDDEVRVTLPEEVHTGSPREAFCPRSTATSRPPG</sequence>
<evidence type="ECO:0000313" key="2">
    <source>
        <dbReference type="Proteomes" id="UP000580910"/>
    </source>
</evidence>
<comment type="caution">
    <text evidence="1">The sequence shown here is derived from an EMBL/GenBank/DDBJ whole genome shotgun (WGS) entry which is preliminary data.</text>
</comment>
<dbReference type="RefSeq" id="WP_182537191.1">
    <property type="nucleotide sequence ID" value="NZ_JACGXA010000001.1"/>
</dbReference>
<dbReference type="Proteomes" id="UP000580910">
    <property type="component" value="Unassembled WGS sequence"/>
</dbReference>
<dbReference type="AlphaFoldDB" id="A0A7W3IXW5"/>